<dbReference type="EMBL" id="VUJW01000002">
    <property type="protein sequence ID" value="KAA1428475.1"/>
    <property type="molecule type" value="Genomic_DNA"/>
</dbReference>
<feature type="transmembrane region" description="Helical" evidence="1">
    <location>
        <begin position="25"/>
        <end position="43"/>
    </location>
</feature>
<organism evidence="2 3">
    <name type="scientific">Nocardioides antri</name>
    <dbReference type="NCBI Taxonomy" id="2607659"/>
    <lineage>
        <taxon>Bacteria</taxon>
        <taxon>Bacillati</taxon>
        <taxon>Actinomycetota</taxon>
        <taxon>Actinomycetes</taxon>
        <taxon>Propionibacteriales</taxon>
        <taxon>Nocardioidaceae</taxon>
        <taxon>Nocardioides</taxon>
    </lineage>
</organism>
<name>A0A5B1M5C0_9ACTN</name>
<evidence type="ECO:0000313" key="3">
    <source>
        <dbReference type="Proteomes" id="UP000324351"/>
    </source>
</evidence>
<reference evidence="2 3" key="2">
    <citation type="submission" date="2019-09" db="EMBL/GenBank/DDBJ databases">
        <authorList>
            <person name="Jin C."/>
        </authorList>
    </citation>
    <scope>NUCLEOTIDE SEQUENCE [LARGE SCALE GENOMIC DNA]</scope>
    <source>
        <strain evidence="2 3">BN140041</strain>
    </source>
</reference>
<proteinExistence type="predicted"/>
<dbReference type="RefSeq" id="WP_149749411.1">
    <property type="nucleotide sequence ID" value="NZ_VUJW01000002.1"/>
</dbReference>
<comment type="caution">
    <text evidence="2">The sequence shown here is derived from an EMBL/GenBank/DDBJ whole genome shotgun (WGS) entry which is preliminary data.</text>
</comment>
<dbReference type="Proteomes" id="UP000324351">
    <property type="component" value="Unassembled WGS sequence"/>
</dbReference>
<evidence type="ECO:0000256" key="1">
    <source>
        <dbReference type="SAM" id="Phobius"/>
    </source>
</evidence>
<protein>
    <submittedName>
        <fullName evidence="2">Uncharacterized protein</fullName>
    </submittedName>
</protein>
<keyword evidence="1" id="KW-1133">Transmembrane helix</keyword>
<gene>
    <name evidence="2" type="ORF">F0U47_06050</name>
</gene>
<sequence length="66" mass="6955">MGLGVVLTLLGVAFAFDAITLGSSMVDAVVGTILVAAGLLAIVRSHVPPPWHRHVHVQRSSDRSVR</sequence>
<dbReference type="AlphaFoldDB" id="A0A5B1M5C0"/>
<evidence type="ECO:0000313" key="2">
    <source>
        <dbReference type="EMBL" id="KAA1428475.1"/>
    </source>
</evidence>
<keyword evidence="1" id="KW-0472">Membrane</keyword>
<keyword evidence="1" id="KW-0812">Transmembrane</keyword>
<keyword evidence="3" id="KW-1185">Reference proteome</keyword>
<reference evidence="2 3" key="1">
    <citation type="submission" date="2019-09" db="EMBL/GenBank/DDBJ databases">
        <title>Nocardioides panacisoli sp. nov., isolated from the soil of a ginseng field.</title>
        <authorList>
            <person name="Cho C."/>
        </authorList>
    </citation>
    <scope>NUCLEOTIDE SEQUENCE [LARGE SCALE GENOMIC DNA]</scope>
    <source>
        <strain evidence="2 3">BN140041</strain>
    </source>
</reference>
<accession>A0A5B1M5C0</accession>